<organism evidence="2 3">
    <name type="scientific">Oryzias sinensis</name>
    <name type="common">Chinese medaka</name>
    <dbReference type="NCBI Taxonomy" id="183150"/>
    <lineage>
        <taxon>Eukaryota</taxon>
        <taxon>Metazoa</taxon>
        <taxon>Chordata</taxon>
        <taxon>Craniata</taxon>
        <taxon>Vertebrata</taxon>
        <taxon>Euteleostomi</taxon>
        <taxon>Actinopterygii</taxon>
        <taxon>Neopterygii</taxon>
        <taxon>Teleostei</taxon>
        <taxon>Neoteleostei</taxon>
        <taxon>Acanthomorphata</taxon>
        <taxon>Ovalentaria</taxon>
        <taxon>Atherinomorphae</taxon>
        <taxon>Beloniformes</taxon>
        <taxon>Adrianichthyidae</taxon>
        <taxon>Oryziinae</taxon>
        <taxon>Oryzias</taxon>
    </lineage>
</organism>
<feature type="transmembrane region" description="Helical" evidence="1">
    <location>
        <begin position="6"/>
        <end position="27"/>
    </location>
</feature>
<dbReference type="AlphaFoldDB" id="A0A8C7Y4Q4"/>
<keyword evidence="3" id="KW-1185">Reference proteome</keyword>
<keyword evidence="1" id="KW-1133">Transmembrane helix</keyword>
<evidence type="ECO:0000256" key="1">
    <source>
        <dbReference type="SAM" id="Phobius"/>
    </source>
</evidence>
<reference evidence="2" key="2">
    <citation type="submission" date="2025-09" db="UniProtKB">
        <authorList>
            <consortium name="Ensembl"/>
        </authorList>
    </citation>
    <scope>IDENTIFICATION</scope>
</reference>
<keyword evidence="1" id="KW-0812">Transmembrane</keyword>
<protein>
    <submittedName>
        <fullName evidence="2">Uncharacterized protein</fullName>
    </submittedName>
</protein>
<evidence type="ECO:0000313" key="2">
    <source>
        <dbReference type="Ensembl" id="ENSOSIP00000023224.1"/>
    </source>
</evidence>
<proteinExistence type="predicted"/>
<sequence length="85" mass="9654">LWYVYFLLLFSWIASYFCVSVCGIAPLNSKIVGGADAVPGSWPWQASLQFSENETLLILVNSQDSDFTLICERKQISDLTQQNFR</sequence>
<evidence type="ECO:0000313" key="3">
    <source>
        <dbReference type="Proteomes" id="UP000694383"/>
    </source>
</evidence>
<dbReference type="Gene3D" id="2.40.10.10">
    <property type="entry name" value="Trypsin-like serine proteases"/>
    <property type="match status" value="1"/>
</dbReference>
<dbReference type="Proteomes" id="UP000694383">
    <property type="component" value="Unplaced"/>
</dbReference>
<name>A0A8C7Y4Q4_9TELE</name>
<keyword evidence="1" id="KW-0472">Membrane</keyword>
<dbReference type="SUPFAM" id="SSF50494">
    <property type="entry name" value="Trypsin-like serine proteases"/>
    <property type="match status" value="1"/>
</dbReference>
<dbReference type="InterPro" id="IPR043504">
    <property type="entry name" value="Peptidase_S1_PA_chymotrypsin"/>
</dbReference>
<dbReference type="InterPro" id="IPR009003">
    <property type="entry name" value="Peptidase_S1_PA"/>
</dbReference>
<dbReference type="Ensembl" id="ENSOSIT00000024525.1">
    <property type="protein sequence ID" value="ENSOSIP00000023224.1"/>
    <property type="gene ID" value="ENSOSIG00000012210.1"/>
</dbReference>
<reference evidence="2" key="1">
    <citation type="submission" date="2025-08" db="UniProtKB">
        <authorList>
            <consortium name="Ensembl"/>
        </authorList>
    </citation>
    <scope>IDENTIFICATION</scope>
</reference>
<accession>A0A8C7Y4Q4</accession>